<dbReference type="STRING" id="1213857.A0A484FT11"/>
<dbReference type="InterPro" id="IPR009075">
    <property type="entry name" value="AcylCo_DH/oxidase_C"/>
</dbReference>
<organism evidence="10 11">
    <name type="scientific">Colletotrichum orbiculare (strain 104-T / ATCC 96160 / CBS 514.97 / LARS 414 / MAFF 240422)</name>
    <name type="common">Cucumber anthracnose fungus</name>
    <name type="synonym">Colletotrichum lagenarium</name>
    <dbReference type="NCBI Taxonomy" id="1213857"/>
    <lineage>
        <taxon>Eukaryota</taxon>
        <taxon>Fungi</taxon>
        <taxon>Dikarya</taxon>
        <taxon>Ascomycota</taxon>
        <taxon>Pezizomycotina</taxon>
        <taxon>Sordariomycetes</taxon>
        <taxon>Hypocreomycetidae</taxon>
        <taxon>Glomerellales</taxon>
        <taxon>Glomerellaceae</taxon>
        <taxon>Colletotrichum</taxon>
        <taxon>Colletotrichum orbiculare species complex</taxon>
    </lineage>
</organism>
<proteinExistence type="inferred from homology"/>
<feature type="domain" description="Acyl-CoA oxidase/dehydrogenase middle" evidence="8">
    <location>
        <begin position="161"/>
        <end position="255"/>
    </location>
</feature>
<evidence type="ECO:0000256" key="5">
    <source>
        <dbReference type="RuleBase" id="RU362125"/>
    </source>
</evidence>
<dbReference type="Gene3D" id="1.20.140.10">
    <property type="entry name" value="Butyryl-CoA Dehydrogenase, subunit A, domain 3"/>
    <property type="match status" value="1"/>
</dbReference>
<comment type="similarity">
    <text evidence="2 5">Belongs to the acyl-CoA dehydrogenase family.</text>
</comment>
<dbReference type="GO" id="GO:0008470">
    <property type="term" value="F:3-methylbutanoyl-CoA dehydrogenase activity"/>
    <property type="evidence" value="ECO:0007669"/>
    <property type="project" value="TreeGrafter"/>
</dbReference>
<evidence type="ECO:0000256" key="2">
    <source>
        <dbReference type="ARBA" id="ARBA00009347"/>
    </source>
</evidence>
<evidence type="ECO:0000256" key="4">
    <source>
        <dbReference type="ARBA" id="ARBA00022827"/>
    </source>
</evidence>
<dbReference type="PANTHER" id="PTHR43884:SF18">
    <property type="entry name" value="ISOVALERYL-COENZYME A DEHYDROGENASE"/>
    <property type="match status" value="1"/>
</dbReference>
<protein>
    <submittedName>
        <fullName evidence="10">Isovaleryl-CoA dehydrogenase</fullName>
    </submittedName>
</protein>
<feature type="domain" description="Acyl-CoA dehydrogenase/oxidase N-terminal" evidence="9">
    <location>
        <begin position="44"/>
        <end position="155"/>
    </location>
</feature>
<dbReference type="AlphaFoldDB" id="A0A484FT11"/>
<reference evidence="11" key="1">
    <citation type="journal article" date="2013" name="New Phytol.">
        <title>Comparative genomic and transcriptomic analyses reveal the hemibiotrophic stage shift of Colletotrichum fungi.</title>
        <authorList>
            <person name="Gan P."/>
            <person name="Ikeda K."/>
            <person name="Irieda H."/>
            <person name="Narusaka M."/>
            <person name="O'Connell R.J."/>
            <person name="Narusaka Y."/>
            <person name="Takano Y."/>
            <person name="Kubo Y."/>
            <person name="Shirasu K."/>
        </authorList>
    </citation>
    <scope>NUCLEOTIDE SEQUENCE [LARGE SCALE GENOMIC DNA]</scope>
    <source>
        <strain evidence="11">104-T / ATCC 96160 / CBS 514.97 / LARS 414 / MAFF 240422</strain>
    </source>
</reference>
<sequence>MSGVRVFRSLARPARQLRPLAAPALQTRHHSSKHPKGFEPPSEDDLSELRERVQEFTRREIPEEVAANTDKSNAFPHEMWQKLGDAGFLGMTADEDVGGLALGYQAHCIVMEEISRASGSIGLSYAAHSQLCVNQLQLNGSPEQKKKYLPGLIAGTSVGGLAMSESGAGSDVVSMRTTATAVDGGYVLNGSKMWITNGPDADLIVVYAKTEPEKASKGMTAFLVETKTKGFSCARKLDKMGMRGSNTGELNFDNVFVPTENVLGKLNGGVRVLMEGLDLERLVLSAGPLGIMQAALDVALPFTHQRKQFGIPIAQNQFIQGKLADMYTKLQASRAYTYATARAVDENGLIRTQDCAGAILYAAERATECTLDSIQLLGGMGYVEEMPASRLLRDAKLYEIGAGTSEIRRMFPLFICIGSSGNTHGFEDGNVAHHQTLTLLVGIGEAEPLGRASPAQDSC</sequence>
<dbReference type="SUPFAM" id="SSF47203">
    <property type="entry name" value="Acyl-CoA dehydrogenase C-terminal domain-like"/>
    <property type="match status" value="1"/>
</dbReference>
<comment type="caution">
    <text evidence="10">The sequence shown here is derived from an EMBL/GenBank/DDBJ whole genome shotgun (WGS) entry which is preliminary data.</text>
</comment>
<dbReference type="SUPFAM" id="SSF56645">
    <property type="entry name" value="Acyl-CoA dehydrogenase NM domain-like"/>
    <property type="match status" value="1"/>
</dbReference>
<dbReference type="EMBL" id="AMCV02000015">
    <property type="protein sequence ID" value="TDZ21083.1"/>
    <property type="molecule type" value="Genomic_DNA"/>
</dbReference>
<keyword evidence="11" id="KW-1185">Reference proteome</keyword>
<gene>
    <name evidence="10" type="ORF">Cob_v005962</name>
</gene>
<evidence type="ECO:0000256" key="3">
    <source>
        <dbReference type="ARBA" id="ARBA00022630"/>
    </source>
</evidence>
<accession>A0A484FT11</accession>
<keyword evidence="3 5" id="KW-0285">Flavoprotein</keyword>
<dbReference type="InterPro" id="IPR046373">
    <property type="entry name" value="Acyl-CoA_Oxase/DH_mid-dom_sf"/>
</dbReference>
<evidence type="ECO:0000256" key="6">
    <source>
        <dbReference type="SAM" id="MobiDB-lite"/>
    </source>
</evidence>
<dbReference type="InterPro" id="IPR006089">
    <property type="entry name" value="Acyl-CoA_DH_CS"/>
</dbReference>
<dbReference type="Proteomes" id="UP000014480">
    <property type="component" value="Unassembled WGS sequence"/>
</dbReference>
<reference evidence="11" key="2">
    <citation type="journal article" date="2019" name="Mol. Plant Microbe Interact.">
        <title>Genome sequence resources for four phytopathogenic fungi from the Colletotrichum orbiculare species complex.</title>
        <authorList>
            <person name="Gan P."/>
            <person name="Tsushima A."/>
            <person name="Narusaka M."/>
            <person name="Narusaka Y."/>
            <person name="Takano Y."/>
            <person name="Kubo Y."/>
            <person name="Shirasu K."/>
        </authorList>
    </citation>
    <scope>GENOME REANNOTATION</scope>
    <source>
        <strain evidence="11">104-T / ATCC 96160 / CBS 514.97 / LARS 414 / MAFF 240422</strain>
    </source>
</reference>
<dbReference type="OrthoDB" id="9988775at2759"/>
<dbReference type="InterPro" id="IPR036250">
    <property type="entry name" value="AcylCo_DH-like_C"/>
</dbReference>
<dbReference type="Pfam" id="PF00441">
    <property type="entry name" value="Acyl-CoA_dh_1"/>
    <property type="match status" value="1"/>
</dbReference>
<dbReference type="InterPro" id="IPR009100">
    <property type="entry name" value="AcylCoA_DH/oxidase_NM_dom_sf"/>
</dbReference>
<feature type="domain" description="Acyl-CoA dehydrogenase/oxidase C-terminal" evidence="7">
    <location>
        <begin position="267"/>
        <end position="410"/>
    </location>
</feature>
<dbReference type="PANTHER" id="PTHR43884">
    <property type="entry name" value="ACYL-COA DEHYDROGENASE"/>
    <property type="match status" value="1"/>
</dbReference>
<dbReference type="FunFam" id="1.20.140.10:FF:000003">
    <property type="entry name" value="isovaleryl-CoA dehydrogenase, mitochondrial"/>
    <property type="match status" value="1"/>
</dbReference>
<dbReference type="Pfam" id="PF02770">
    <property type="entry name" value="Acyl-CoA_dh_M"/>
    <property type="match status" value="1"/>
</dbReference>
<dbReference type="InterPro" id="IPR037069">
    <property type="entry name" value="AcylCoA_DH/ox_N_sf"/>
</dbReference>
<feature type="region of interest" description="Disordered" evidence="6">
    <location>
        <begin position="18"/>
        <end position="47"/>
    </location>
</feature>
<dbReference type="PROSITE" id="PS00072">
    <property type="entry name" value="ACYL_COA_DH_1"/>
    <property type="match status" value="1"/>
</dbReference>
<dbReference type="InterPro" id="IPR006091">
    <property type="entry name" value="Acyl-CoA_Oxase/DH_mid-dom"/>
</dbReference>
<dbReference type="FunFam" id="2.40.110.10:FF:000004">
    <property type="entry name" value="Isovaleryl-CoA dehydrogenase, mitochondrial"/>
    <property type="match status" value="1"/>
</dbReference>
<evidence type="ECO:0000256" key="1">
    <source>
        <dbReference type="ARBA" id="ARBA00001974"/>
    </source>
</evidence>
<evidence type="ECO:0000313" key="11">
    <source>
        <dbReference type="Proteomes" id="UP000014480"/>
    </source>
</evidence>
<dbReference type="Pfam" id="PF02771">
    <property type="entry name" value="Acyl-CoA_dh_N"/>
    <property type="match status" value="1"/>
</dbReference>
<comment type="cofactor">
    <cofactor evidence="1 5">
        <name>FAD</name>
        <dbReference type="ChEBI" id="CHEBI:57692"/>
    </cofactor>
</comment>
<dbReference type="FunFam" id="1.10.540.10:FF:000021">
    <property type="entry name" value="Isovaleryl-CoA dehydrogenase IvdA"/>
    <property type="match status" value="1"/>
</dbReference>
<dbReference type="GO" id="GO:0006552">
    <property type="term" value="P:L-leucine catabolic process"/>
    <property type="evidence" value="ECO:0007669"/>
    <property type="project" value="TreeGrafter"/>
</dbReference>
<evidence type="ECO:0000259" key="9">
    <source>
        <dbReference type="Pfam" id="PF02771"/>
    </source>
</evidence>
<keyword evidence="5" id="KW-0560">Oxidoreductase</keyword>
<dbReference type="InterPro" id="IPR013786">
    <property type="entry name" value="AcylCoA_DH/ox_N"/>
</dbReference>
<evidence type="ECO:0000259" key="8">
    <source>
        <dbReference type="Pfam" id="PF02770"/>
    </source>
</evidence>
<keyword evidence="4 5" id="KW-0274">FAD</keyword>
<dbReference type="PROSITE" id="PS00073">
    <property type="entry name" value="ACYL_COA_DH_2"/>
    <property type="match status" value="1"/>
</dbReference>
<dbReference type="Gene3D" id="2.40.110.10">
    <property type="entry name" value="Butyryl-CoA Dehydrogenase, subunit A, domain 2"/>
    <property type="match status" value="1"/>
</dbReference>
<evidence type="ECO:0000259" key="7">
    <source>
        <dbReference type="Pfam" id="PF00441"/>
    </source>
</evidence>
<name>A0A484FT11_COLOR</name>
<dbReference type="GO" id="GO:0050660">
    <property type="term" value="F:flavin adenine dinucleotide binding"/>
    <property type="evidence" value="ECO:0007669"/>
    <property type="project" value="InterPro"/>
</dbReference>
<dbReference type="Gene3D" id="1.10.540.10">
    <property type="entry name" value="Acyl-CoA dehydrogenase/oxidase, N-terminal domain"/>
    <property type="match status" value="1"/>
</dbReference>
<evidence type="ECO:0000313" key="10">
    <source>
        <dbReference type="EMBL" id="TDZ21083.1"/>
    </source>
</evidence>